<evidence type="ECO:0000313" key="3">
    <source>
        <dbReference type="Proteomes" id="UP000824120"/>
    </source>
</evidence>
<keyword evidence="3" id="KW-1185">Reference proteome</keyword>
<reference evidence="2 3" key="1">
    <citation type="submission" date="2020-09" db="EMBL/GenBank/DDBJ databases">
        <title>De no assembly of potato wild relative species, Solanum commersonii.</title>
        <authorList>
            <person name="Cho K."/>
        </authorList>
    </citation>
    <scope>NUCLEOTIDE SEQUENCE [LARGE SCALE GENOMIC DNA]</scope>
    <source>
        <strain evidence="2">LZ3.2</strain>
        <tissue evidence="2">Leaf</tissue>
    </source>
</reference>
<dbReference type="PANTHER" id="PTHR31286">
    <property type="entry name" value="GLYCINE-RICH CELL WALL STRUCTURAL PROTEIN 1.8-LIKE"/>
    <property type="match status" value="1"/>
</dbReference>
<organism evidence="2 3">
    <name type="scientific">Solanum commersonii</name>
    <name type="common">Commerson's wild potato</name>
    <name type="synonym">Commerson's nightshade</name>
    <dbReference type="NCBI Taxonomy" id="4109"/>
    <lineage>
        <taxon>Eukaryota</taxon>
        <taxon>Viridiplantae</taxon>
        <taxon>Streptophyta</taxon>
        <taxon>Embryophyta</taxon>
        <taxon>Tracheophyta</taxon>
        <taxon>Spermatophyta</taxon>
        <taxon>Magnoliopsida</taxon>
        <taxon>eudicotyledons</taxon>
        <taxon>Gunneridae</taxon>
        <taxon>Pentapetalae</taxon>
        <taxon>asterids</taxon>
        <taxon>lamiids</taxon>
        <taxon>Solanales</taxon>
        <taxon>Solanaceae</taxon>
        <taxon>Solanoideae</taxon>
        <taxon>Solaneae</taxon>
        <taxon>Solanum</taxon>
    </lineage>
</organism>
<accession>A0A9J5Z1I0</accession>
<evidence type="ECO:0000259" key="1">
    <source>
        <dbReference type="Pfam" id="PF14111"/>
    </source>
</evidence>
<dbReference type="InterPro" id="IPR040256">
    <property type="entry name" value="At4g02000-like"/>
</dbReference>
<comment type="caution">
    <text evidence="2">The sequence shown here is derived from an EMBL/GenBank/DDBJ whole genome shotgun (WGS) entry which is preliminary data.</text>
</comment>
<protein>
    <recommendedName>
        <fullName evidence="1">DUF4283 domain-containing protein</fullName>
    </recommendedName>
</protein>
<dbReference type="OrthoDB" id="1002340at2759"/>
<dbReference type="AlphaFoldDB" id="A0A9J5Z1I0"/>
<sequence length="144" mass="16509">MEGVLNPIIITRTSLKFPATLVDIPSPIRKVSKPISSTNPKAQTISTIIKKQTRPKYRTCSLYSGTNEKLHLTNSTEWRGGGVNIAHYNSRHVFIDLDNELDYNTIWTQQRMTIEGKLMRIQAWTPNFRLEEETPIVPTWVLLS</sequence>
<dbReference type="Pfam" id="PF14111">
    <property type="entry name" value="DUF4283"/>
    <property type="match status" value="1"/>
</dbReference>
<name>A0A9J5Z1I0_SOLCO</name>
<evidence type="ECO:0000313" key="2">
    <source>
        <dbReference type="EMBL" id="KAG5605824.1"/>
    </source>
</evidence>
<proteinExistence type="predicted"/>
<dbReference type="Proteomes" id="UP000824120">
    <property type="component" value="Chromosome 5"/>
</dbReference>
<dbReference type="PANTHER" id="PTHR31286:SF177">
    <property type="entry name" value="ENDONUCLEASE_EXONUCLEASE_PHOSPHATASE"/>
    <property type="match status" value="1"/>
</dbReference>
<dbReference type="InterPro" id="IPR025558">
    <property type="entry name" value="DUF4283"/>
</dbReference>
<gene>
    <name evidence="2" type="ORF">H5410_027316</name>
</gene>
<feature type="domain" description="DUF4283" evidence="1">
    <location>
        <begin position="75"/>
        <end position="132"/>
    </location>
</feature>
<dbReference type="EMBL" id="JACXVP010000005">
    <property type="protein sequence ID" value="KAG5605824.1"/>
    <property type="molecule type" value="Genomic_DNA"/>
</dbReference>